<dbReference type="EMBL" id="CP012333">
    <property type="protein sequence ID" value="AKV00384.1"/>
    <property type="molecule type" value="Genomic_DNA"/>
</dbReference>
<feature type="transmembrane region" description="Helical" evidence="2">
    <location>
        <begin position="224"/>
        <end position="243"/>
    </location>
</feature>
<reference evidence="4 5" key="1">
    <citation type="submission" date="2015-08" db="EMBL/GenBank/DDBJ databases">
        <authorList>
            <person name="Babu N.S."/>
            <person name="Beckwith C.J."/>
            <person name="Beseler K.G."/>
            <person name="Brison A."/>
            <person name="Carone J.V."/>
            <person name="Caskin T.P."/>
            <person name="Diamond M."/>
            <person name="Durham M.E."/>
            <person name="Foxe J.M."/>
            <person name="Go M."/>
            <person name="Henderson B.A."/>
            <person name="Jones I.B."/>
            <person name="McGettigan J.A."/>
            <person name="Micheletti S.J."/>
            <person name="Nasrallah M.E."/>
            <person name="Ortiz D."/>
            <person name="Piller C.R."/>
            <person name="Privatt S.R."/>
            <person name="Schneider S.L."/>
            <person name="Sharp S."/>
            <person name="Smith T.C."/>
            <person name="Stanton J.D."/>
            <person name="Ullery H.E."/>
            <person name="Wilson R.J."/>
            <person name="Serrano M.G."/>
            <person name="Buck G."/>
            <person name="Lee V."/>
            <person name="Wang Y."/>
            <person name="Carvalho R."/>
            <person name="Voegtly L."/>
            <person name="Shi R."/>
            <person name="Duckworth R."/>
            <person name="Johnson A."/>
            <person name="Loviza R."/>
            <person name="Walstead R."/>
            <person name="Shah Z."/>
            <person name="Kiflezghi M."/>
            <person name="Wade K."/>
            <person name="Ball S.L."/>
            <person name="Bradley K.W."/>
            <person name="Asai D.J."/>
            <person name="Bowman C.A."/>
            <person name="Russell D.A."/>
            <person name="Pope W.H."/>
            <person name="Jacobs-Sera D."/>
            <person name="Hendrix R.W."/>
            <person name="Hatfull G.F."/>
        </authorList>
    </citation>
    <scope>NUCLEOTIDE SEQUENCE [LARGE SCALE GENOMIC DNA]</scope>
    <source>
        <strain evidence="4 5">DSM 27648</strain>
    </source>
</reference>
<dbReference type="OrthoDB" id="104711at2"/>
<dbReference type="AlphaFoldDB" id="A0A0K1Q3S7"/>
<feature type="compositionally biased region" description="Basic and acidic residues" evidence="1">
    <location>
        <begin position="358"/>
        <end position="370"/>
    </location>
</feature>
<evidence type="ECO:0000259" key="3">
    <source>
        <dbReference type="Pfam" id="PF00487"/>
    </source>
</evidence>
<keyword evidence="2" id="KW-0472">Membrane</keyword>
<feature type="transmembrane region" description="Helical" evidence="2">
    <location>
        <begin position="95"/>
        <end position="113"/>
    </location>
</feature>
<dbReference type="InterPro" id="IPR012171">
    <property type="entry name" value="Fatty_acid_desaturase"/>
</dbReference>
<feature type="transmembrane region" description="Helical" evidence="2">
    <location>
        <begin position="196"/>
        <end position="217"/>
    </location>
</feature>
<dbReference type="Proteomes" id="UP000064967">
    <property type="component" value="Chromosome"/>
</dbReference>
<dbReference type="GO" id="GO:0016717">
    <property type="term" value="F:oxidoreductase activity, acting on paired donors, with oxidation of a pair of donors resulting in the reduction of molecular oxygen to two molecules of water"/>
    <property type="evidence" value="ECO:0007669"/>
    <property type="project" value="TreeGrafter"/>
</dbReference>
<dbReference type="STRING" id="1391654.AKJ09_07047"/>
<organism evidence="4 5">
    <name type="scientific">Labilithrix luteola</name>
    <dbReference type="NCBI Taxonomy" id="1391654"/>
    <lineage>
        <taxon>Bacteria</taxon>
        <taxon>Pseudomonadati</taxon>
        <taxon>Myxococcota</taxon>
        <taxon>Polyangia</taxon>
        <taxon>Polyangiales</taxon>
        <taxon>Labilitrichaceae</taxon>
        <taxon>Labilithrix</taxon>
    </lineage>
</organism>
<feature type="transmembrane region" description="Helical" evidence="2">
    <location>
        <begin position="61"/>
        <end position="83"/>
    </location>
</feature>
<dbReference type="PANTHER" id="PTHR19353:SF19">
    <property type="entry name" value="DELTA(5) FATTY ACID DESATURASE C-RELATED"/>
    <property type="match status" value="1"/>
</dbReference>
<evidence type="ECO:0000313" key="5">
    <source>
        <dbReference type="Proteomes" id="UP000064967"/>
    </source>
</evidence>
<dbReference type="PANTHER" id="PTHR19353">
    <property type="entry name" value="FATTY ACID DESATURASE 2"/>
    <property type="match status" value="1"/>
</dbReference>
<feature type="transmembrane region" description="Helical" evidence="2">
    <location>
        <begin position="34"/>
        <end position="54"/>
    </location>
</feature>
<feature type="transmembrane region" description="Helical" evidence="2">
    <location>
        <begin position="162"/>
        <end position="184"/>
    </location>
</feature>
<dbReference type="GO" id="GO:0016020">
    <property type="term" value="C:membrane"/>
    <property type="evidence" value="ECO:0007669"/>
    <property type="project" value="TreeGrafter"/>
</dbReference>
<feature type="domain" description="Fatty acid desaturase" evidence="3">
    <location>
        <begin position="56"/>
        <end position="324"/>
    </location>
</feature>
<dbReference type="KEGG" id="llu:AKJ09_07047"/>
<keyword evidence="2" id="KW-1133">Transmembrane helix</keyword>
<sequence>MILGKRSDTRAEMLALRKVLREQGYFDKPTGRHVASWGAHVVVALVALLVVCIARAWAVRAGALVVTTFSFLCLATIGHTASHGGLSKRSVVNDVVLYFTYPFLLGLSARYWMKSHVIIHHPAPNRVGVDRDCDLRPIFALNEEHAHASSSIGRAYRRVQGLLLPILLPFNGFGIQVQAWRALLGELFADGLKPRAVLDLACLFAHVVVFVVMPCLWLGPEKALLIHAARISIIGMALFAVLAPGHYPAQAACVGPAIDGEDFAFRQAIATVNFRTGFIGRMMCNGLEFQLEHHLFPTISHLHLPAVSVHVREFCERVGLPHRTLSWPRAIWESYRVFFVAKVVEHGPFGVEAVDASEESKVTPIHEPKTESPSSWPSQERVA</sequence>
<dbReference type="Pfam" id="PF00487">
    <property type="entry name" value="FA_desaturase"/>
    <property type="match status" value="1"/>
</dbReference>
<feature type="compositionally biased region" description="Polar residues" evidence="1">
    <location>
        <begin position="371"/>
        <end position="383"/>
    </location>
</feature>
<protein>
    <submittedName>
        <fullName evidence="4">Fatty acid desaturase</fullName>
    </submittedName>
</protein>
<evidence type="ECO:0000256" key="1">
    <source>
        <dbReference type="SAM" id="MobiDB-lite"/>
    </source>
</evidence>
<feature type="region of interest" description="Disordered" evidence="1">
    <location>
        <begin position="357"/>
        <end position="383"/>
    </location>
</feature>
<accession>A0A0K1Q3S7</accession>
<dbReference type="GO" id="GO:0008610">
    <property type="term" value="P:lipid biosynthetic process"/>
    <property type="evidence" value="ECO:0007669"/>
    <property type="project" value="UniProtKB-ARBA"/>
</dbReference>
<gene>
    <name evidence="4" type="ORF">AKJ09_07047</name>
</gene>
<dbReference type="InterPro" id="IPR005804">
    <property type="entry name" value="FA_desaturase_dom"/>
</dbReference>
<name>A0A0K1Q3S7_9BACT</name>
<proteinExistence type="predicted"/>
<evidence type="ECO:0000256" key="2">
    <source>
        <dbReference type="SAM" id="Phobius"/>
    </source>
</evidence>
<evidence type="ECO:0000313" key="4">
    <source>
        <dbReference type="EMBL" id="AKV00384.1"/>
    </source>
</evidence>
<keyword evidence="2" id="KW-0812">Transmembrane</keyword>
<keyword evidence="5" id="KW-1185">Reference proteome</keyword>